<evidence type="ECO:0000256" key="7">
    <source>
        <dbReference type="ARBA" id="ARBA00022989"/>
    </source>
</evidence>
<dbReference type="EMBL" id="RXIC02000021">
    <property type="protein sequence ID" value="KAB1219142.1"/>
    <property type="molecule type" value="Genomic_DNA"/>
</dbReference>
<dbReference type="Gene3D" id="1.20.5.110">
    <property type="match status" value="1"/>
</dbReference>
<evidence type="ECO:0000256" key="5">
    <source>
        <dbReference type="ARBA" id="ARBA00022824"/>
    </source>
</evidence>
<dbReference type="FunFam" id="1.20.5.110:FF:000033">
    <property type="entry name" value="bet1-like SNARE 1-1"/>
    <property type="match status" value="1"/>
</dbReference>
<dbReference type="GO" id="GO:0015031">
    <property type="term" value="P:protein transport"/>
    <property type="evidence" value="ECO:0007669"/>
    <property type="project" value="UniProtKB-KW"/>
</dbReference>
<dbReference type="PANTHER" id="PTHR12791">
    <property type="entry name" value="GOLGI SNARE BET1-RELATED"/>
    <property type="match status" value="1"/>
</dbReference>
<evidence type="ECO:0000256" key="4">
    <source>
        <dbReference type="ARBA" id="ARBA00022692"/>
    </source>
</evidence>
<keyword evidence="8" id="KW-0333">Golgi apparatus</keyword>
<keyword evidence="4 14" id="KW-0812">Transmembrane</keyword>
<keyword evidence="5" id="KW-0256">Endoplasmic reticulum</keyword>
<evidence type="ECO:0000256" key="10">
    <source>
        <dbReference type="ARBA" id="ARBA00023136"/>
    </source>
</evidence>
<reference evidence="16 17" key="1">
    <citation type="journal article" date="2019" name="Plant Biotechnol. J.">
        <title>The red bayberry genome and genetic basis of sex determination.</title>
        <authorList>
            <person name="Jia H.M."/>
            <person name="Jia H.J."/>
            <person name="Cai Q.L."/>
            <person name="Wang Y."/>
            <person name="Zhao H.B."/>
            <person name="Yang W.F."/>
            <person name="Wang G.Y."/>
            <person name="Li Y.H."/>
            <person name="Zhan D.L."/>
            <person name="Shen Y.T."/>
            <person name="Niu Q.F."/>
            <person name="Chang L."/>
            <person name="Qiu J."/>
            <person name="Zhao L."/>
            <person name="Xie H.B."/>
            <person name="Fu W.Y."/>
            <person name="Jin J."/>
            <person name="Li X.W."/>
            <person name="Jiao Y."/>
            <person name="Zhou C.C."/>
            <person name="Tu T."/>
            <person name="Chai C.Y."/>
            <person name="Gao J.L."/>
            <person name="Fan L.J."/>
            <person name="van de Weg E."/>
            <person name="Wang J.Y."/>
            <person name="Gao Z.S."/>
        </authorList>
    </citation>
    <scope>NUCLEOTIDE SEQUENCE [LARGE SCALE GENOMIC DNA]</scope>
    <source>
        <tissue evidence="16">Leaves</tissue>
    </source>
</reference>
<evidence type="ECO:0000256" key="2">
    <source>
        <dbReference type="ARBA" id="ARBA00004409"/>
    </source>
</evidence>
<sequence>MRIDFDSEFTRTQEFGQAMRWEHRASRASLLDGFDGLEEGGLRLSSSYSHETNEHENERAVDSLQDRVIFLKKLTGDINEEVESHNRLLDHMGNDMDSSRGIMSGTMDRFKMVFEKKSNQRMCTLVACFVVFFIIIFYLIRKILNLTRESEAVNDEKMVRIVEEVLWNNLEVIDEEYQEDEVEDPSKGQEMNMLPSEFEAQPLV</sequence>
<evidence type="ECO:0000256" key="12">
    <source>
        <dbReference type="ARBA" id="ARBA00060029"/>
    </source>
</evidence>
<dbReference type="SUPFAM" id="SSF58038">
    <property type="entry name" value="SNARE fusion complex"/>
    <property type="match status" value="1"/>
</dbReference>
<gene>
    <name evidence="16" type="ORF">CJ030_MR3G008391</name>
</gene>
<name>A0A6A1W1R5_9ROSI</name>
<evidence type="ECO:0000256" key="11">
    <source>
        <dbReference type="ARBA" id="ARBA00037962"/>
    </source>
</evidence>
<dbReference type="InterPro" id="IPR039899">
    <property type="entry name" value="BET1_SNARE"/>
</dbReference>
<comment type="subcellular location">
    <subcellularLocation>
        <location evidence="1">Endoplasmic reticulum membrane</location>
        <topology evidence="1">Single-pass type IV membrane protein</topology>
    </subcellularLocation>
    <subcellularLocation>
        <location evidence="2">Golgi apparatus membrane</location>
        <topology evidence="2">Single-pass type IV membrane protein</topology>
    </subcellularLocation>
</comment>
<keyword evidence="9" id="KW-0175">Coiled coil</keyword>
<evidence type="ECO:0000256" key="1">
    <source>
        <dbReference type="ARBA" id="ARBA00004163"/>
    </source>
</evidence>
<dbReference type="PROSITE" id="PS50192">
    <property type="entry name" value="T_SNARE"/>
    <property type="match status" value="1"/>
</dbReference>
<dbReference type="GO" id="GO:0005789">
    <property type="term" value="C:endoplasmic reticulum membrane"/>
    <property type="evidence" value="ECO:0007669"/>
    <property type="project" value="UniProtKB-SubCell"/>
</dbReference>
<keyword evidence="3" id="KW-0813">Transport</keyword>
<feature type="transmembrane region" description="Helical" evidence="14">
    <location>
        <begin position="122"/>
        <end position="140"/>
    </location>
</feature>
<comment type="function">
    <text evidence="12">Required for vesicular transport from the ER to the Golgi complex. Functions as a SNARE associated with ER-derived vesicles.</text>
</comment>
<proteinExistence type="inferred from homology"/>
<feature type="domain" description="T-SNARE coiled-coil homology" evidence="15">
    <location>
        <begin position="51"/>
        <end position="113"/>
    </location>
</feature>
<evidence type="ECO:0000256" key="9">
    <source>
        <dbReference type="ARBA" id="ARBA00023054"/>
    </source>
</evidence>
<accession>A0A6A1W1R5</accession>
<evidence type="ECO:0000259" key="15">
    <source>
        <dbReference type="PROSITE" id="PS50192"/>
    </source>
</evidence>
<comment type="similarity">
    <text evidence="11">Belongs to the BET1 family.</text>
</comment>
<dbReference type="GO" id="GO:0000139">
    <property type="term" value="C:Golgi membrane"/>
    <property type="evidence" value="ECO:0007669"/>
    <property type="project" value="UniProtKB-SubCell"/>
</dbReference>
<evidence type="ECO:0000256" key="14">
    <source>
        <dbReference type="SAM" id="Phobius"/>
    </source>
</evidence>
<dbReference type="Proteomes" id="UP000516437">
    <property type="component" value="Chromosome 3"/>
</dbReference>
<evidence type="ECO:0000256" key="6">
    <source>
        <dbReference type="ARBA" id="ARBA00022927"/>
    </source>
</evidence>
<dbReference type="AlphaFoldDB" id="A0A6A1W1R5"/>
<evidence type="ECO:0000256" key="13">
    <source>
        <dbReference type="SAM" id="MobiDB-lite"/>
    </source>
</evidence>
<keyword evidence="17" id="KW-1185">Reference proteome</keyword>
<dbReference type="InterPro" id="IPR000727">
    <property type="entry name" value="T_SNARE_dom"/>
</dbReference>
<dbReference type="CDD" id="cd15853">
    <property type="entry name" value="SNARE_Bet1"/>
    <property type="match status" value="1"/>
</dbReference>
<evidence type="ECO:0000313" key="16">
    <source>
        <dbReference type="EMBL" id="KAB1219142.1"/>
    </source>
</evidence>
<keyword evidence="7 14" id="KW-1133">Transmembrane helix</keyword>
<organism evidence="16 17">
    <name type="scientific">Morella rubra</name>
    <name type="common">Chinese bayberry</name>
    <dbReference type="NCBI Taxonomy" id="262757"/>
    <lineage>
        <taxon>Eukaryota</taxon>
        <taxon>Viridiplantae</taxon>
        <taxon>Streptophyta</taxon>
        <taxon>Embryophyta</taxon>
        <taxon>Tracheophyta</taxon>
        <taxon>Spermatophyta</taxon>
        <taxon>Magnoliopsida</taxon>
        <taxon>eudicotyledons</taxon>
        <taxon>Gunneridae</taxon>
        <taxon>Pentapetalae</taxon>
        <taxon>rosids</taxon>
        <taxon>fabids</taxon>
        <taxon>Fagales</taxon>
        <taxon>Myricaceae</taxon>
        <taxon>Morella</taxon>
    </lineage>
</organism>
<protein>
    <submittedName>
        <fullName evidence="16">Bet1-like SNARE 1-1</fullName>
    </submittedName>
</protein>
<evidence type="ECO:0000313" key="17">
    <source>
        <dbReference type="Proteomes" id="UP000516437"/>
    </source>
</evidence>
<evidence type="ECO:0000256" key="3">
    <source>
        <dbReference type="ARBA" id="ARBA00022448"/>
    </source>
</evidence>
<keyword evidence="6" id="KW-0653">Protein transport</keyword>
<comment type="caution">
    <text evidence="16">The sequence shown here is derived from an EMBL/GenBank/DDBJ whole genome shotgun (WGS) entry which is preliminary data.</text>
</comment>
<evidence type="ECO:0000256" key="8">
    <source>
        <dbReference type="ARBA" id="ARBA00023034"/>
    </source>
</evidence>
<feature type="region of interest" description="Disordered" evidence="13">
    <location>
        <begin position="178"/>
        <end position="204"/>
    </location>
</feature>
<dbReference type="OrthoDB" id="261831at2759"/>
<keyword evidence="10 14" id="KW-0472">Membrane</keyword>